<comment type="caution">
    <text evidence="1">The sequence shown here is derived from an EMBL/GenBank/DDBJ whole genome shotgun (WGS) entry which is preliminary data.</text>
</comment>
<name>A0A9N9YLD0_9HYPO</name>
<organism evidence="1 2">
    <name type="scientific">Clonostachys rhizophaga</name>
    <dbReference type="NCBI Taxonomy" id="160324"/>
    <lineage>
        <taxon>Eukaryota</taxon>
        <taxon>Fungi</taxon>
        <taxon>Dikarya</taxon>
        <taxon>Ascomycota</taxon>
        <taxon>Pezizomycotina</taxon>
        <taxon>Sordariomycetes</taxon>
        <taxon>Hypocreomycetidae</taxon>
        <taxon>Hypocreales</taxon>
        <taxon>Bionectriaceae</taxon>
        <taxon>Clonostachys</taxon>
    </lineage>
</organism>
<protein>
    <submittedName>
        <fullName evidence="1">Uncharacterized protein</fullName>
    </submittedName>
</protein>
<proteinExistence type="predicted"/>
<keyword evidence="2" id="KW-1185">Reference proteome</keyword>
<evidence type="ECO:0000313" key="2">
    <source>
        <dbReference type="Proteomes" id="UP000696573"/>
    </source>
</evidence>
<reference evidence="1" key="1">
    <citation type="submission" date="2021-10" db="EMBL/GenBank/DDBJ databases">
        <authorList>
            <person name="Piombo E."/>
        </authorList>
    </citation>
    <scope>NUCLEOTIDE SEQUENCE</scope>
</reference>
<dbReference type="EMBL" id="CABFNQ020000710">
    <property type="protein sequence ID" value="CAH0025495.1"/>
    <property type="molecule type" value="Genomic_DNA"/>
</dbReference>
<evidence type="ECO:0000313" key="1">
    <source>
        <dbReference type="EMBL" id="CAH0025495.1"/>
    </source>
</evidence>
<accession>A0A9N9YLD0</accession>
<dbReference type="Proteomes" id="UP000696573">
    <property type="component" value="Unassembled WGS sequence"/>
</dbReference>
<dbReference type="AlphaFoldDB" id="A0A9N9YLD0"/>
<sequence>MINVTTSGIEHCVSRLNHESSGAIRKYEISIDDLTSPEPMTNSVCAEMDALRPRVACDGVRSQTWMFHPYSSVARITVTVTPTPMTFNLSLAVGQFGKQGKGSSNPARRTMTVLTYNLARTEMIPSGQNISCMMRSPGPCLSGF</sequence>
<gene>
    <name evidence="1" type="ORF">CRHIZ90672A_00008286</name>
</gene>